<keyword evidence="4" id="KW-0539">Nucleus</keyword>
<dbReference type="InterPro" id="IPR000183">
    <property type="entry name" value="Orn/DAP/Arg_de-COase"/>
</dbReference>
<dbReference type="PRINTS" id="PR01179">
    <property type="entry name" value="ODADCRBXLASE"/>
</dbReference>
<evidence type="ECO:0000313" key="12">
    <source>
        <dbReference type="Proteomes" id="UP000006813"/>
    </source>
</evidence>
<comment type="similarity">
    <text evidence="6">Belongs to the Orn/Lys/Arg decarboxylase class-II family. ODC antizyme inhibitor subfamily.</text>
</comment>
<dbReference type="STRING" id="10181.G5C0G8"/>
<dbReference type="SUPFAM" id="SSF50621">
    <property type="entry name" value="Alanine racemase C-terminal domain-like"/>
    <property type="match status" value="1"/>
</dbReference>
<dbReference type="InterPro" id="IPR002433">
    <property type="entry name" value="Orn_de-COase"/>
</dbReference>
<dbReference type="EMBL" id="JH172710">
    <property type="protein sequence ID" value="EHB15029.1"/>
    <property type="molecule type" value="Genomic_DNA"/>
</dbReference>
<dbReference type="GO" id="GO:0004586">
    <property type="term" value="F:ornithine decarboxylase activity"/>
    <property type="evidence" value="ECO:0007669"/>
    <property type="project" value="TreeGrafter"/>
</dbReference>
<evidence type="ECO:0000256" key="9">
    <source>
        <dbReference type="ARBA" id="ARBA00082490"/>
    </source>
</evidence>
<comment type="subunit">
    <text evidence="7">Monomer. Interacts with OAZ1 and OAZ3; this interaction disrupts the interaction between the antizyme and ODC1.</text>
</comment>
<protein>
    <recommendedName>
        <fullName evidence="8">Antizyme inhibitor 1</fullName>
    </recommendedName>
    <alternativeName>
        <fullName evidence="9">Ornithine decarboxylase antizyme inhibitor</fullName>
    </alternativeName>
</protein>
<name>G5C0G8_HETGA</name>
<keyword evidence="2" id="KW-0832">Ubl conjugation</keyword>
<evidence type="ECO:0000256" key="2">
    <source>
        <dbReference type="ARBA" id="ARBA00022843"/>
    </source>
</evidence>
<evidence type="ECO:0000256" key="8">
    <source>
        <dbReference type="ARBA" id="ARBA00071562"/>
    </source>
</evidence>
<dbReference type="PRINTS" id="PR01182">
    <property type="entry name" value="ORNDCRBXLASE"/>
</dbReference>
<dbReference type="AlphaFoldDB" id="G5C0G8"/>
<dbReference type="InterPro" id="IPR009006">
    <property type="entry name" value="Ala_racemase/Decarboxylase_C"/>
</dbReference>
<comment type="function">
    <text evidence="5">Antizyme inhibitor (AZI) protein that positively regulates ornithine decarboxylase (ODC) activity and polyamine uptake. AZI is an enzymatically inactive ODC homolog that counteracts the negative effect of ODC antizymes (AZs) OAZ1, OAZ2 and OAZ3 on ODC activity by competing with ODC for antizyme-binding. Inhibits antizyme-dependent ODC degradation and releases ODC monomers from their inactive complex with antizymes, leading to formation of the catalytically active ODC homodimer and restoring polyamine production.</text>
</comment>
<dbReference type="Proteomes" id="UP000006813">
    <property type="component" value="Unassembled WGS sequence"/>
</dbReference>
<sequence length="715" mass="77206">MGPTCLELTGDAGKEPGSLPPGGNGDCVSLVQTSDVGSGGLGRPASGSLSVTRDGGSLAAPSLSSNLGLRHLHCHQLRLLAAFASMAHGSLAALRHQLHVLPSRWQAQQATTRGSAGTLLQHKEEEPLHAGPADTGHCQRPVLQPQLPLALCHQRSSNKIQGLEGNIIIPEEELIQGHGIVPGATQLVTMSFSPVLSLSLGRGYLASTPSVRRPAFATLLSSEVHNQVVKQDPTAHPDWRPQKLGPYQGLNRRLDTTAFPMGDPWVPRCRLAALAPVDGCRSLFLDKLPLLSPLILNHLCFVMLRTGGSAFFVGDLGKIVKKHSQWQSEAAQIRPFYVVRCNPSPAVLETLAALGTGFACSSKNEMALVQELGVSPENIIYISPCKQVSQIKYAAKTGVNIMTCDNEIELKKIARNHSNAKVLLHLATEDGSGGEGSMKLGSTLKNCRHLLECAKELDVQIIGVKFHVSSACKESQVYVHALSDARCVFDMAGEFGFTMSMLDIGGGFTGTAFQLEEVNHVIGPLLDVYFPEGSGIKIISEPGSYYVSSAFTLAVNIIAKKVVKNEKFPSGVEKTRSDEPAFVYYMNDGVYGSFASKLSEDLNTIPEKYKEDEPLFASSLWGPSCDELDRVVESCLLPELHVGDWLIFANMGAASLQEASAFKDAPRPAVYYMMSFSDWYEMQDAGVTSDTMMKNFFFVPSCLQLSQDDGFPTEA</sequence>
<evidence type="ECO:0000256" key="5">
    <source>
        <dbReference type="ARBA" id="ARBA00053304"/>
    </source>
</evidence>
<accession>G5C0G8</accession>
<dbReference type="Pfam" id="PF02784">
    <property type="entry name" value="Orn_Arg_deC_N"/>
    <property type="match status" value="1"/>
</dbReference>
<dbReference type="InterPro" id="IPR022644">
    <property type="entry name" value="De-COase2_N"/>
</dbReference>
<dbReference type="PANTHER" id="PTHR11482">
    <property type="entry name" value="ARGININE/DIAMINOPIMELATE/ORNITHINE DECARBOXYLASE"/>
    <property type="match status" value="1"/>
</dbReference>
<dbReference type="SUPFAM" id="SSF51419">
    <property type="entry name" value="PLP-binding barrel"/>
    <property type="match status" value="1"/>
</dbReference>
<evidence type="ECO:0000256" key="4">
    <source>
        <dbReference type="ARBA" id="ARBA00023242"/>
    </source>
</evidence>
<evidence type="ECO:0000256" key="6">
    <source>
        <dbReference type="ARBA" id="ARBA00061098"/>
    </source>
</evidence>
<dbReference type="GO" id="GO:0033387">
    <property type="term" value="P:putrescine biosynthetic process from arginine, via ornithine"/>
    <property type="evidence" value="ECO:0007669"/>
    <property type="project" value="TreeGrafter"/>
</dbReference>
<gene>
    <name evidence="11" type="ORF">GW7_07220</name>
</gene>
<reference evidence="11 12" key="1">
    <citation type="journal article" date="2011" name="Nature">
        <title>Genome sequencing reveals insights into physiology and longevity of the naked mole rat.</title>
        <authorList>
            <person name="Kim E.B."/>
            <person name="Fang X."/>
            <person name="Fushan A.A."/>
            <person name="Huang Z."/>
            <person name="Lobanov A.V."/>
            <person name="Han L."/>
            <person name="Marino S.M."/>
            <person name="Sun X."/>
            <person name="Turanov A.A."/>
            <person name="Yang P."/>
            <person name="Yim S.H."/>
            <person name="Zhao X."/>
            <person name="Kasaikina M.V."/>
            <person name="Stoletzki N."/>
            <person name="Peng C."/>
            <person name="Polak P."/>
            <person name="Xiong Z."/>
            <person name="Kiezun A."/>
            <person name="Zhu Y."/>
            <person name="Chen Y."/>
            <person name="Kryukov G.V."/>
            <person name="Zhang Q."/>
            <person name="Peshkin L."/>
            <person name="Yang L."/>
            <person name="Bronson R.T."/>
            <person name="Buffenstein R."/>
            <person name="Wang B."/>
            <person name="Han C."/>
            <person name="Li Q."/>
            <person name="Chen L."/>
            <person name="Zhao W."/>
            <person name="Sunyaev S.R."/>
            <person name="Park T.J."/>
            <person name="Zhang G."/>
            <person name="Wang J."/>
            <person name="Gladyshev V.N."/>
        </authorList>
    </citation>
    <scope>NUCLEOTIDE SEQUENCE [LARGE SCALE GENOMIC DNA]</scope>
</reference>
<dbReference type="InParanoid" id="G5C0G8"/>
<dbReference type="GO" id="GO:1902269">
    <property type="term" value="P:positive regulation of polyamine transmembrane transport"/>
    <property type="evidence" value="ECO:0007669"/>
    <property type="project" value="TreeGrafter"/>
</dbReference>
<comment type="subcellular location">
    <subcellularLocation>
        <location evidence="1">Nucleus</location>
    </subcellularLocation>
</comment>
<dbReference type="FunFam" id="2.40.37.10:FF:000008">
    <property type="entry name" value="antizyme inhibitor 1"/>
    <property type="match status" value="1"/>
</dbReference>
<dbReference type="GO" id="GO:0005737">
    <property type="term" value="C:cytoplasm"/>
    <property type="evidence" value="ECO:0007669"/>
    <property type="project" value="TreeGrafter"/>
</dbReference>
<evidence type="ECO:0000313" key="11">
    <source>
        <dbReference type="EMBL" id="EHB15029.1"/>
    </source>
</evidence>
<dbReference type="FunCoup" id="G5C0G8">
    <property type="interactions" value="1239"/>
</dbReference>
<organism evidence="11 12">
    <name type="scientific">Heterocephalus glaber</name>
    <name type="common">Naked mole rat</name>
    <dbReference type="NCBI Taxonomy" id="10181"/>
    <lineage>
        <taxon>Eukaryota</taxon>
        <taxon>Metazoa</taxon>
        <taxon>Chordata</taxon>
        <taxon>Craniata</taxon>
        <taxon>Vertebrata</taxon>
        <taxon>Euteleostomi</taxon>
        <taxon>Mammalia</taxon>
        <taxon>Eutheria</taxon>
        <taxon>Euarchontoglires</taxon>
        <taxon>Glires</taxon>
        <taxon>Rodentia</taxon>
        <taxon>Hystricomorpha</taxon>
        <taxon>Bathyergidae</taxon>
        <taxon>Heterocephalus</taxon>
    </lineage>
</organism>
<evidence type="ECO:0000259" key="10">
    <source>
        <dbReference type="Pfam" id="PF02784"/>
    </source>
</evidence>
<proteinExistence type="inferred from homology"/>
<dbReference type="Gene3D" id="2.40.37.10">
    <property type="entry name" value="Lyase, Ornithine Decarboxylase, Chain A, domain 1"/>
    <property type="match status" value="1"/>
</dbReference>
<evidence type="ECO:0000256" key="3">
    <source>
        <dbReference type="ARBA" id="ARBA00023115"/>
    </source>
</evidence>
<dbReference type="Gene3D" id="3.20.20.10">
    <property type="entry name" value="Alanine racemase"/>
    <property type="match status" value="1"/>
</dbReference>
<dbReference type="GO" id="GO:0042978">
    <property type="term" value="F:ornithine decarboxylase activator activity"/>
    <property type="evidence" value="ECO:0007669"/>
    <property type="project" value="TreeGrafter"/>
</dbReference>
<dbReference type="FunFam" id="3.20.20.10:FF:000010">
    <property type="entry name" value="Antizyme inhibitor 1"/>
    <property type="match status" value="1"/>
</dbReference>
<dbReference type="InterPro" id="IPR029066">
    <property type="entry name" value="PLP-binding_barrel"/>
</dbReference>
<evidence type="ECO:0000256" key="1">
    <source>
        <dbReference type="ARBA" id="ARBA00004123"/>
    </source>
</evidence>
<evidence type="ECO:0000256" key="7">
    <source>
        <dbReference type="ARBA" id="ARBA00064128"/>
    </source>
</evidence>
<dbReference type="PROSITE" id="PS00879">
    <property type="entry name" value="ODR_DC_2_2"/>
    <property type="match status" value="1"/>
</dbReference>
<keyword evidence="3" id="KW-0620">Polyamine biosynthesis</keyword>
<feature type="domain" description="Orn/DAP/Arg decarboxylase 2 N-terminal" evidence="10">
    <location>
        <begin position="316"/>
        <end position="548"/>
    </location>
</feature>
<dbReference type="PANTHER" id="PTHR11482:SF7">
    <property type="entry name" value="ANTIZYME INHIBITOR 1"/>
    <property type="match status" value="1"/>
</dbReference>
<dbReference type="GO" id="GO:0005634">
    <property type="term" value="C:nucleus"/>
    <property type="evidence" value="ECO:0007669"/>
    <property type="project" value="UniProtKB-SubCell"/>
</dbReference>
<dbReference type="GO" id="GO:0042177">
    <property type="term" value="P:negative regulation of protein catabolic process"/>
    <property type="evidence" value="ECO:0007669"/>
    <property type="project" value="TreeGrafter"/>
</dbReference>
<dbReference type="eggNOG" id="KOG0622">
    <property type="taxonomic scope" value="Eukaryota"/>
</dbReference>
<dbReference type="InterPro" id="IPR022657">
    <property type="entry name" value="De-COase2_CS"/>
</dbReference>